<protein>
    <submittedName>
        <fullName evidence="2">Ti-type conjugative transfer relaxase TraA</fullName>
    </submittedName>
</protein>
<name>A0A3S4R2I6_9ACTO</name>
<dbReference type="RefSeq" id="WP_197719418.1">
    <property type="nucleotide sequence ID" value="NZ_LR134350.1"/>
</dbReference>
<reference evidence="2 3" key="1">
    <citation type="submission" date="2018-12" db="EMBL/GenBank/DDBJ databases">
        <authorList>
            <consortium name="Pathogen Informatics"/>
        </authorList>
    </citation>
    <scope>NUCLEOTIDE SEQUENCE [LARGE SCALE GENOMIC DNA]</scope>
    <source>
        <strain evidence="2 3">NCTC11636</strain>
    </source>
</reference>
<dbReference type="AlphaFoldDB" id="A0A3S4R2I6"/>
<dbReference type="KEGG" id="ahw:NCTC11636_02436"/>
<keyword evidence="3" id="KW-1185">Reference proteome</keyword>
<dbReference type="Proteomes" id="UP000266895">
    <property type="component" value="Chromosome"/>
</dbReference>
<feature type="region of interest" description="Disordered" evidence="1">
    <location>
        <begin position="148"/>
        <end position="184"/>
    </location>
</feature>
<feature type="region of interest" description="Disordered" evidence="1">
    <location>
        <begin position="16"/>
        <end position="45"/>
    </location>
</feature>
<sequence length="205" mass="21969">MNERIRTGRIERSEVDDAVTATGSDGLSIGASDLIQPRENDTRTGVANRRPWIVQHATGDSAVYAREAASGHRRPRAVTLPAEYVAEQTHLSHAATADGVQGATVDASHTILSETISAAGVYVRMTRGSETDRLHVAAEDRADARLDAQSAAHHAEDDQNTAVLHKAEPSGGSGGARLAPSSTPRPARTRLVVLWSIRRLDMVKR</sequence>
<evidence type="ECO:0000313" key="3">
    <source>
        <dbReference type="Proteomes" id="UP000266895"/>
    </source>
</evidence>
<evidence type="ECO:0000256" key="1">
    <source>
        <dbReference type="SAM" id="MobiDB-lite"/>
    </source>
</evidence>
<gene>
    <name evidence="2" type="ORF">NCTC11636_02436</name>
</gene>
<dbReference type="EMBL" id="LR134350">
    <property type="protein sequence ID" value="VEG29963.1"/>
    <property type="molecule type" value="Genomic_DNA"/>
</dbReference>
<evidence type="ECO:0000313" key="2">
    <source>
        <dbReference type="EMBL" id="VEG29963.1"/>
    </source>
</evidence>
<organism evidence="2 3">
    <name type="scientific">Actinomyces howellii</name>
    <dbReference type="NCBI Taxonomy" id="52771"/>
    <lineage>
        <taxon>Bacteria</taxon>
        <taxon>Bacillati</taxon>
        <taxon>Actinomycetota</taxon>
        <taxon>Actinomycetes</taxon>
        <taxon>Actinomycetales</taxon>
        <taxon>Actinomycetaceae</taxon>
        <taxon>Actinomyces</taxon>
    </lineage>
</organism>
<proteinExistence type="predicted"/>
<accession>A0A3S4R2I6</accession>